<evidence type="ECO:0000313" key="2">
    <source>
        <dbReference type="Proteomes" id="UP000004510"/>
    </source>
</evidence>
<dbReference type="HOGENOM" id="CLU_2547645_0_0_4"/>
<name>D4X555_9BURK</name>
<dbReference type="Proteomes" id="UP000004510">
    <property type="component" value="Unassembled WGS sequence"/>
</dbReference>
<sequence>MSKPQNSSKKDKPAKSGSPFLRFFVKTGILFAGLFLCGVLLAGMALALAWPNLPDLNAMTDYRPRVPLRVYTADRVLIGEFGE</sequence>
<accession>D4X555</accession>
<protein>
    <submittedName>
        <fullName evidence="1">Uncharacterized protein</fullName>
    </submittedName>
</protein>
<dbReference type="eggNOG" id="COG5009">
    <property type="taxonomic scope" value="Bacteria"/>
</dbReference>
<dbReference type="EMBL" id="ADMS01000014">
    <property type="protein sequence ID" value="EFF78093.1"/>
    <property type="molecule type" value="Genomic_DNA"/>
</dbReference>
<reference evidence="2" key="1">
    <citation type="submission" date="2010-03" db="EMBL/GenBank/DDBJ databases">
        <title>Complete sequence of Mobiluncus curtisii ATCC 43063.</title>
        <authorList>
            <person name="Muzny D."/>
            <person name="Qin X."/>
            <person name="Deng J."/>
            <person name="Jiang H."/>
            <person name="Liu Y."/>
            <person name="Qu J."/>
            <person name="Song X.-Z."/>
            <person name="Zhang L."/>
            <person name="Thornton R."/>
            <person name="Coyle M."/>
            <person name="Francisco L."/>
            <person name="Jackson L."/>
            <person name="Javaid M."/>
            <person name="Korchina V."/>
            <person name="Kovar C."/>
            <person name="Mata R."/>
            <person name="Mathew T."/>
            <person name="Ngo R."/>
            <person name="Nguyen L."/>
            <person name="Nguyen N."/>
            <person name="Okwuonu G."/>
            <person name="Ongeri F."/>
            <person name="Pham C."/>
            <person name="Simmons D."/>
            <person name="Wilczek-Boney K."/>
            <person name="Hale W."/>
            <person name="Jakkamsetti A."/>
            <person name="Pham P."/>
            <person name="Ruth R."/>
            <person name="San Lucas F."/>
            <person name="Warren J."/>
            <person name="Zhang J."/>
            <person name="Zhao Z."/>
            <person name="Zhou C."/>
            <person name="Zhu D."/>
            <person name="Lee S."/>
            <person name="Bess C."/>
            <person name="Blankenburg K."/>
            <person name="Forbes L."/>
            <person name="Fu Q."/>
            <person name="Gubbala S."/>
            <person name="Hirani K."/>
            <person name="Jayaseelan J.C."/>
            <person name="Lara F."/>
            <person name="Munidasa M."/>
            <person name="Palculict T."/>
            <person name="Patil S."/>
            <person name="Pu L.-L."/>
            <person name="Saada N."/>
            <person name="Tang L."/>
            <person name="Weissenberger G."/>
            <person name="Zhu Y."/>
            <person name="Hemphill L."/>
            <person name="Shang Y."/>
            <person name="Youmans B."/>
            <person name="Ayvaz T."/>
            <person name="Ross M."/>
            <person name="Santibanez J."/>
            <person name="Aqrawi P."/>
            <person name="Gross S."/>
            <person name="Joshi V."/>
            <person name="Fowler G."/>
            <person name="Nazareth L."/>
            <person name="Reid J."/>
            <person name="Worley K."/>
            <person name="Petrosino J."/>
            <person name="Highlander S."/>
            <person name="Gibbs R."/>
            <person name="Gibbs R."/>
        </authorList>
    </citation>
    <scope>NUCLEOTIDE SEQUENCE [LARGE SCALE GENOMIC DNA]</scope>
    <source>
        <strain evidence="2">ATCC 43553</strain>
    </source>
</reference>
<dbReference type="AlphaFoldDB" id="D4X555"/>
<gene>
    <name evidence="1" type="ORF">HMPREF0004_0602</name>
</gene>
<organism evidence="1 2">
    <name type="scientific">Achromobacter piechaudii ATCC 43553</name>
    <dbReference type="NCBI Taxonomy" id="742159"/>
    <lineage>
        <taxon>Bacteria</taxon>
        <taxon>Pseudomonadati</taxon>
        <taxon>Pseudomonadota</taxon>
        <taxon>Betaproteobacteria</taxon>
        <taxon>Burkholderiales</taxon>
        <taxon>Alcaligenaceae</taxon>
        <taxon>Achromobacter</taxon>
    </lineage>
</organism>
<evidence type="ECO:0000313" key="1">
    <source>
        <dbReference type="EMBL" id="EFF78093.1"/>
    </source>
</evidence>
<comment type="caution">
    <text evidence="1">The sequence shown here is derived from an EMBL/GenBank/DDBJ whole genome shotgun (WGS) entry which is preliminary data.</text>
</comment>
<proteinExistence type="predicted"/>
<feature type="non-terminal residue" evidence="1">
    <location>
        <position position="83"/>
    </location>
</feature>